<proteinExistence type="predicted"/>
<keyword evidence="2" id="KW-1185">Reference proteome</keyword>
<dbReference type="AlphaFoldDB" id="A0A444J0P1"/>
<dbReference type="Proteomes" id="UP000287853">
    <property type="component" value="Unassembled WGS sequence"/>
</dbReference>
<accession>A0A444J0P1</accession>
<dbReference type="GO" id="GO:0016740">
    <property type="term" value="F:transferase activity"/>
    <property type="evidence" value="ECO:0007669"/>
    <property type="project" value="UniProtKB-KW"/>
</dbReference>
<reference evidence="1 2" key="1">
    <citation type="submission" date="2017-01" db="EMBL/GenBank/DDBJ databases">
        <title>The cable genome- insights into the physiology and evolution of filamentous bacteria capable of sulfide oxidation via long distance electron transfer.</title>
        <authorList>
            <person name="Schreiber L."/>
            <person name="Bjerg J.T."/>
            <person name="Boggild A."/>
            <person name="Van De Vossenberg J."/>
            <person name="Meysman F."/>
            <person name="Nielsen L.P."/>
            <person name="Schramm A."/>
            <person name="Kjeldsen K.U."/>
        </authorList>
    </citation>
    <scope>NUCLEOTIDE SEQUENCE [LARGE SCALE GENOMIC DNA]</scope>
    <source>
        <strain evidence="1">MCF</strain>
    </source>
</reference>
<evidence type="ECO:0000313" key="2">
    <source>
        <dbReference type="Proteomes" id="UP000287853"/>
    </source>
</evidence>
<dbReference type="InterPro" id="IPR016181">
    <property type="entry name" value="Acyl_CoA_acyltransferase"/>
</dbReference>
<comment type="caution">
    <text evidence="1">The sequence shown here is derived from an EMBL/GenBank/DDBJ whole genome shotgun (WGS) entry which is preliminary data.</text>
</comment>
<keyword evidence="1" id="KW-0808">Transferase</keyword>
<organism evidence="1 2">
    <name type="scientific">Candidatus Electrothrix aarhusensis</name>
    <dbReference type="NCBI Taxonomy" id="1859131"/>
    <lineage>
        <taxon>Bacteria</taxon>
        <taxon>Pseudomonadati</taxon>
        <taxon>Thermodesulfobacteriota</taxon>
        <taxon>Desulfobulbia</taxon>
        <taxon>Desulfobulbales</taxon>
        <taxon>Desulfobulbaceae</taxon>
        <taxon>Candidatus Electrothrix</taxon>
    </lineage>
</organism>
<name>A0A444J0P1_9BACT</name>
<dbReference type="EMBL" id="MTKO01000055">
    <property type="protein sequence ID" value="RWX46666.1"/>
    <property type="molecule type" value="Genomic_DNA"/>
</dbReference>
<sequence length="339" mass="38764">MSKMSNSVFSTFSAARDLPTSWDKACKGNPFLCKASLRLLEQVNPTGQRYYLLENEDRASLFMTYQHRLDILTYGPGNLRLPVAIVGIPCSVSWPGLQIQKQDLEPFRQALQKISGALLLLNGKKPPLSLSPICAKGLTLPNCELDIRGFDFSAYLGRMRSHYRYKIRASLKRFQGVKTSVLKDNSEFDSKLYKLYEQVYQRSDFKLEKLDISFFQQFPATISVFSVGDKLLGFTQTMFSNQGDQEQIFLFGGLDYNLNEQFHTYINMLLHVIRSGMEQGSERVNLGQTAEDVKTKLGCTLHRRLLYARHSNSLVHFFIHRGISLLSYTAPLTERHVFK</sequence>
<dbReference type="SUPFAM" id="SSF55729">
    <property type="entry name" value="Acyl-CoA N-acyltransferases (Nat)"/>
    <property type="match status" value="1"/>
</dbReference>
<protein>
    <submittedName>
        <fullName evidence="1">Acetyltransferase (GNAT) domain-containing protein</fullName>
    </submittedName>
</protein>
<dbReference type="Gene3D" id="3.40.630.30">
    <property type="match status" value="1"/>
</dbReference>
<evidence type="ECO:0000313" key="1">
    <source>
        <dbReference type="EMBL" id="RWX46666.1"/>
    </source>
</evidence>
<gene>
    <name evidence="1" type="ORF">H206_01939</name>
</gene>